<dbReference type="GO" id="GO:0051287">
    <property type="term" value="F:NAD binding"/>
    <property type="evidence" value="ECO:0007669"/>
    <property type="project" value="InterPro"/>
</dbReference>
<evidence type="ECO:0000259" key="5">
    <source>
        <dbReference type="Pfam" id="PF14833"/>
    </source>
</evidence>
<name>A0A1G6DPQ6_9BACT</name>
<dbReference type="Gene3D" id="3.40.50.720">
    <property type="entry name" value="NAD(P)-binding Rossmann-like Domain"/>
    <property type="match status" value="1"/>
</dbReference>
<dbReference type="SUPFAM" id="SSF51735">
    <property type="entry name" value="NAD(P)-binding Rossmann-fold domains"/>
    <property type="match status" value="1"/>
</dbReference>
<feature type="domain" description="3-hydroxyisobutyrate dehydrogenase-like NAD-binding" evidence="5">
    <location>
        <begin position="176"/>
        <end position="295"/>
    </location>
</feature>
<dbReference type="PIRSF" id="PIRSF000103">
    <property type="entry name" value="HIBADH"/>
    <property type="match status" value="1"/>
</dbReference>
<dbReference type="Pfam" id="PF03446">
    <property type="entry name" value="NAD_binding_2"/>
    <property type="match status" value="1"/>
</dbReference>
<evidence type="ECO:0000313" key="7">
    <source>
        <dbReference type="Proteomes" id="UP000198771"/>
    </source>
</evidence>
<dbReference type="PANTHER" id="PTHR43060">
    <property type="entry name" value="3-HYDROXYISOBUTYRATE DEHYDROGENASE-LIKE 1, MITOCHONDRIAL-RELATED"/>
    <property type="match status" value="1"/>
</dbReference>
<dbReference type="InterPro" id="IPR015815">
    <property type="entry name" value="HIBADH-related"/>
</dbReference>
<protein>
    <submittedName>
        <fullName evidence="6">3-hydroxyisobutyrate dehydrogenase</fullName>
    </submittedName>
</protein>
<feature type="active site" evidence="3">
    <location>
        <position position="182"/>
    </location>
</feature>
<evidence type="ECO:0000256" key="2">
    <source>
        <dbReference type="ARBA" id="ARBA00023027"/>
    </source>
</evidence>
<evidence type="ECO:0000313" key="6">
    <source>
        <dbReference type="EMBL" id="SDB46765.1"/>
    </source>
</evidence>
<dbReference type="GO" id="GO:0050661">
    <property type="term" value="F:NADP binding"/>
    <property type="evidence" value="ECO:0007669"/>
    <property type="project" value="InterPro"/>
</dbReference>
<dbReference type="PANTHER" id="PTHR43060:SF15">
    <property type="entry name" value="3-HYDROXYISOBUTYRATE DEHYDROGENASE-LIKE 1, MITOCHONDRIAL-RELATED"/>
    <property type="match status" value="1"/>
</dbReference>
<dbReference type="STRING" id="617002.SAMN05660653_02263"/>
<evidence type="ECO:0000256" key="3">
    <source>
        <dbReference type="PIRSR" id="PIRSR000103-1"/>
    </source>
</evidence>
<organism evidence="6 7">
    <name type="scientific">Desulfonatronum thiosulfatophilum</name>
    <dbReference type="NCBI Taxonomy" id="617002"/>
    <lineage>
        <taxon>Bacteria</taxon>
        <taxon>Pseudomonadati</taxon>
        <taxon>Thermodesulfobacteriota</taxon>
        <taxon>Desulfovibrionia</taxon>
        <taxon>Desulfovibrionales</taxon>
        <taxon>Desulfonatronaceae</taxon>
        <taxon>Desulfonatronum</taxon>
    </lineage>
</organism>
<dbReference type="Gene3D" id="1.10.1040.10">
    <property type="entry name" value="N-(1-d-carboxylethyl)-l-norvaline Dehydrogenase, domain 2"/>
    <property type="match status" value="1"/>
</dbReference>
<keyword evidence="2" id="KW-0520">NAD</keyword>
<dbReference type="InterPro" id="IPR036291">
    <property type="entry name" value="NAD(P)-bd_dom_sf"/>
</dbReference>
<accession>A0A1G6DPQ6</accession>
<dbReference type="Proteomes" id="UP000198771">
    <property type="component" value="Unassembled WGS sequence"/>
</dbReference>
<dbReference type="InterPro" id="IPR006115">
    <property type="entry name" value="6PGDH_NADP-bd"/>
</dbReference>
<sequence>MTDKLTPVSHEITRIGWIGTGVMGLSMCGHLLDAGFKVSVFTRTKSKAKALLDKGAVWAESPMAVAHNSDVVFSIVGFPPDVREVYFGEQGVLRGLKSGAVSVDMTTTSPSLAVEIADAARGQGAFALDAPVSGGDVGARNAKLSIMVGGDDAVFQAVLPLFRLMGGNIVHQGQAGAGQHAKMCNQIVIAGTMIGVCESMVYAAAAGLDPTKVLESITKGAAYCWSLENLAPRILKGDFAPGFMIDHFIKDMGIALEEARRMGIRLPGLDLVERIYKEASALGHGRDGTQALYQALRKMSIG</sequence>
<dbReference type="InterPro" id="IPR008927">
    <property type="entry name" value="6-PGluconate_DH-like_C_sf"/>
</dbReference>
<dbReference type="SUPFAM" id="SSF48179">
    <property type="entry name" value="6-phosphogluconate dehydrogenase C-terminal domain-like"/>
    <property type="match status" value="1"/>
</dbReference>
<dbReference type="Pfam" id="PF14833">
    <property type="entry name" value="NAD_binding_11"/>
    <property type="match status" value="1"/>
</dbReference>
<dbReference type="RefSeq" id="WP_092121616.1">
    <property type="nucleotide sequence ID" value="NZ_FMXO01000013.1"/>
</dbReference>
<proteinExistence type="predicted"/>
<dbReference type="EMBL" id="FMXO01000013">
    <property type="protein sequence ID" value="SDB46765.1"/>
    <property type="molecule type" value="Genomic_DNA"/>
</dbReference>
<dbReference type="OrthoDB" id="9777604at2"/>
<feature type="domain" description="6-phosphogluconate dehydrogenase NADP-binding" evidence="4">
    <location>
        <begin position="14"/>
        <end position="173"/>
    </location>
</feature>
<evidence type="ECO:0000256" key="1">
    <source>
        <dbReference type="ARBA" id="ARBA00023002"/>
    </source>
</evidence>
<dbReference type="InterPro" id="IPR029154">
    <property type="entry name" value="HIBADH-like_NADP-bd"/>
</dbReference>
<keyword evidence="7" id="KW-1185">Reference proteome</keyword>
<gene>
    <name evidence="6" type="ORF">SAMN05660653_02263</name>
</gene>
<reference evidence="6 7" key="1">
    <citation type="submission" date="2016-10" db="EMBL/GenBank/DDBJ databases">
        <authorList>
            <person name="de Groot N.N."/>
        </authorList>
    </citation>
    <scope>NUCLEOTIDE SEQUENCE [LARGE SCALE GENOMIC DNA]</scope>
    <source>
        <strain evidence="6 7">ASO4-2</strain>
    </source>
</reference>
<dbReference type="InterPro" id="IPR013328">
    <property type="entry name" value="6PGD_dom2"/>
</dbReference>
<keyword evidence="1" id="KW-0560">Oxidoreductase</keyword>
<evidence type="ECO:0000259" key="4">
    <source>
        <dbReference type="Pfam" id="PF03446"/>
    </source>
</evidence>
<dbReference type="AlphaFoldDB" id="A0A1G6DPQ6"/>
<dbReference type="GO" id="GO:0016491">
    <property type="term" value="F:oxidoreductase activity"/>
    <property type="evidence" value="ECO:0007669"/>
    <property type="project" value="UniProtKB-KW"/>
</dbReference>